<keyword evidence="2" id="KW-1185">Reference proteome</keyword>
<proteinExistence type="predicted"/>
<accession>A0A4P9A2K9</accession>
<evidence type="ECO:0000313" key="1">
    <source>
        <dbReference type="EMBL" id="QCT42027.1"/>
    </source>
</evidence>
<reference evidence="1 2" key="1">
    <citation type="submission" date="2019-04" db="EMBL/GenBank/DDBJ databases">
        <title>Saccharibacteria TM7 genomes.</title>
        <authorList>
            <person name="Bor B."/>
            <person name="He X."/>
            <person name="Chen T."/>
            <person name="Dewhirst F.E."/>
        </authorList>
    </citation>
    <scope>NUCLEOTIDE SEQUENCE [LARGE SCALE GENOMIC DNA]</scope>
    <source>
        <strain evidence="1 2">BB001</strain>
    </source>
</reference>
<protein>
    <submittedName>
        <fullName evidence="1">Uncharacterized protein</fullName>
    </submittedName>
</protein>
<dbReference type="AlphaFoldDB" id="A0A4P9A2K9"/>
<dbReference type="Proteomes" id="UP000310639">
    <property type="component" value="Chromosome"/>
</dbReference>
<sequence>MEHSIDTVKQTSGTLPLPSVTKTYRLPEEMSFSPDESVKVKGFIARGRIDGKSVVLALDDSGENNTQDSVLQSHLEDVIFGDLSFMRSAYYNHIAQRQDMTMPNMMKLTPDDYEQLKSTGLSVVLTSGSLEMIEQRQDSPAGLVVSRGDELQEVADIEHRAAEIGLYSRATVQFPGDEQGEKEDCIILTDAVGNRIIMPSQEKTTDLLERLFGYQEAEEQLFDAEAALSDNVRIIKK</sequence>
<organism evidence="1 2">
    <name type="scientific">Candidatus Nanosynbacter featherlites</name>
    <dbReference type="NCBI Taxonomy" id="2572088"/>
    <lineage>
        <taxon>Bacteria</taxon>
        <taxon>Candidatus Saccharimonadota</taxon>
        <taxon>Candidatus Saccharimonadia</taxon>
        <taxon>Candidatus Nanosynbacterales</taxon>
        <taxon>Candidatus Nanosynbacteraceae</taxon>
        <taxon>Candidatus Nanosynbacter</taxon>
    </lineage>
</organism>
<evidence type="ECO:0000313" key="2">
    <source>
        <dbReference type="Proteomes" id="UP000310639"/>
    </source>
</evidence>
<dbReference type="EMBL" id="CP040004">
    <property type="protein sequence ID" value="QCT42027.1"/>
    <property type="molecule type" value="Genomic_DNA"/>
</dbReference>
<dbReference type="RefSeq" id="WP_138078577.1">
    <property type="nucleotide sequence ID" value="NZ_CP040004.1"/>
</dbReference>
<name>A0A4P9A2K9_9BACT</name>
<dbReference type="KEGG" id="nft:FBF37_00880"/>
<gene>
    <name evidence="1" type="ORF">FBF37_00880</name>
</gene>
<dbReference type="OrthoDB" id="10003884at2"/>